<dbReference type="EMBL" id="MK937605">
    <property type="protein sequence ID" value="QDH93006.1"/>
    <property type="molecule type" value="Genomic_DNA"/>
</dbReference>
<organism evidence="1 2">
    <name type="scientific">Mycobacterium phage Stephig9</name>
    <dbReference type="NCBI Taxonomy" id="2591224"/>
    <lineage>
        <taxon>Viruses</taxon>
        <taxon>Duplodnaviria</taxon>
        <taxon>Heunggongvirae</taxon>
        <taxon>Uroviricota</taxon>
        <taxon>Caudoviricetes</taxon>
        <taxon>Fromanvirus</taxon>
        <taxon>Fromanvirus astro</taxon>
    </lineage>
</organism>
<evidence type="ECO:0000313" key="2">
    <source>
        <dbReference type="Proteomes" id="UP000317263"/>
    </source>
</evidence>
<evidence type="ECO:0000313" key="1">
    <source>
        <dbReference type="EMBL" id="QDH93006.1"/>
    </source>
</evidence>
<name>A0A514DHA9_9CAUD</name>
<accession>A0A514DHA9</accession>
<dbReference type="Proteomes" id="UP000317263">
    <property type="component" value="Segment"/>
</dbReference>
<proteinExistence type="predicted"/>
<sequence length="92" mass="10294">MSTKQRRKIGEIVTTTEIVVVEDEAIEEFRLLVGGRVIATAVDEGEDDGRWNVNVRDDQYRTNSFYVTDSDEAVDALEDIGVLYLAAKNGEL</sequence>
<protein>
    <submittedName>
        <fullName evidence="1">Uncharacterized protein</fullName>
    </submittedName>
</protein>
<gene>
    <name evidence="1" type="primary">57</name>
    <name evidence="1" type="ORF">SEA_STEPHIG9_57</name>
</gene>
<reference evidence="1 2" key="1">
    <citation type="submission" date="2019-05" db="EMBL/GenBank/DDBJ databases">
        <authorList>
            <person name="Chung H.-M."/>
            <person name="Dalia R."/>
            <person name="Diaz J."/>
            <person name="Khakhina S."/>
            <person name="Lee-Soety J.Y."/>
            <person name="Lindberg H.M."/>
            <person name="Pape-Zambito D.A."/>
            <person name="Sunnen C.N."/>
            <person name="Garlena R.A."/>
            <person name="Russell D.A."/>
            <person name="Pope W.H."/>
            <person name="Jacobs-Sera D."/>
            <person name="Hatfull G.F."/>
        </authorList>
    </citation>
    <scope>NUCLEOTIDE SEQUENCE [LARGE SCALE GENOMIC DNA]</scope>
</reference>